<dbReference type="Pfam" id="PF21839">
    <property type="entry name" value="DUF6898"/>
    <property type="match status" value="1"/>
</dbReference>
<proteinExistence type="predicted"/>
<dbReference type="RefSeq" id="WP_027835472.1">
    <property type="nucleotide sequence ID" value="NZ_CP021330.1"/>
</dbReference>
<accession>A0A2R4MFZ3</accession>
<dbReference type="KEGG" id="mmyr:MXMO3_02286"/>
<dbReference type="STRING" id="1122213.GCA_000423365_02604"/>
<reference evidence="2 3" key="1">
    <citation type="submission" date="2017-05" db="EMBL/GenBank/DDBJ databases">
        <title>Genome Analysis of Maritalea myrionectae HL2708#5.</title>
        <authorList>
            <consortium name="Cotde Inc.-PKNU"/>
            <person name="Jang D."/>
            <person name="Oh H.-M."/>
        </authorList>
    </citation>
    <scope>NUCLEOTIDE SEQUENCE [LARGE SCALE GENOMIC DNA]</scope>
    <source>
        <strain evidence="2 3">HL2708#5</strain>
    </source>
</reference>
<feature type="domain" description="DUF6898" evidence="1">
    <location>
        <begin position="15"/>
        <end position="67"/>
    </location>
</feature>
<dbReference type="AlphaFoldDB" id="A0A2R4MFZ3"/>
<evidence type="ECO:0000313" key="2">
    <source>
        <dbReference type="EMBL" id="AVX04799.1"/>
    </source>
</evidence>
<name>A0A2R4MFZ3_9HYPH</name>
<organism evidence="2 3">
    <name type="scientific">Maritalea myrionectae</name>
    <dbReference type="NCBI Taxonomy" id="454601"/>
    <lineage>
        <taxon>Bacteria</taxon>
        <taxon>Pseudomonadati</taxon>
        <taxon>Pseudomonadota</taxon>
        <taxon>Alphaproteobacteria</taxon>
        <taxon>Hyphomicrobiales</taxon>
        <taxon>Devosiaceae</taxon>
        <taxon>Maritalea</taxon>
    </lineage>
</organism>
<sequence length="69" mass="7698">MRERGTRRHMAPELGEVLFEFVQLGGQMRVAAVHAETGKEVTIIAPLSASELQMKNLAVAKLRRALLRN</sequence>
<keyword evidence="3" id="KW-1185">Reference proteome</keyword>
<dbReference type="Proteomes" id="UP000258927">
    <property type="component" value="Chromosome"/>
</dbReference>
<dbReference type="EMBL" id="CP021330">
    <property type="protein sequence ID" value="AVX04799.1"/>
    <property type="molecule type" value="Genomic_DNA"/>
</dbReference>
<protein>
    <recommendedName>
        <fullName evidence="1">DUF6898 domain-containing protein</fullName>
    </recommendedName>
</protein>
<gene>
    <name evidence="2" type="ORF">MXMO3_02286</name>
</gene>
<evidence type="ECO:0000313" key="3">
    <source>
        <dbReference type="Proteomes" id="UP000258927"/>
    </source>
</evidence>
<evidence type="ECO:0000259" key="1">
    <source>
        <dbReference type="Pfam" id="PF21839"/>
    </source>
</evidence>
<dbReference type="InterPro" id="IPR054193">
    <property type="entry name" value="DUF6898"/>
</dbReference>